<dbReference type="EMBL" id="VITY01000011">
    <property type="protein sequence ID" value="TWB93200.1"/>
    <property type="molecule type" value="Genomic_DNA"/>
</dbReference>
<accession>A0A560LIV7</accession>
<gene>
    <name evidence="2" type="ORF">FBZ93_111239</name>
</gene>
<reference evidence="2 3" key="1">
    <citation type="submission" date="2019-06" db="EMBL/GenBank/DDBJ databases">
        <title>Genomic Encyclopedia of Type Strains, Phase IV (KMG-V): Genome sequencing to study the core and pangenomes of soil and plant-associated prokaryotes.</title>
        <authorList>
            <person name="Whitman W."/>
        </authorList>
    </citation>
    <scope>NUCLEOTIDE SEQUENCE [LARGE SCALE GENOMIC DNA]</scope>
    <source>
        <strain evidence="2 3">BR 10355</strain>
    </source>
</reference>
<name>A0A560LIV7_9BRAD</name>
<dbReference type="RefSeq" id="WP_146990348.1">
    <property type="nucleotide sequence ID" value="NZ_VITY01000011.1"/>
</dbReference>
<sequence length="104" mass="11058">MKLAVASVLLAFLSGFAKADGLYNGNELVTQCATNKSFVAGYVAGEIDKAKADYAPMMVLFLGFYDKAKHAEHTKKLESSAALIEGYCIPGGVTLGQLTDVFCK</sequence>
<keyword evidence="3" id="KW-1185">Reference proteome</keyword>
<dbReference type="OrthoDB" id="8266144at2"/>
<dbReference type="AlphaFoldDB" id="A0A560LIV7"/>
<evidence type="ECO:0000313" key="2">
    <source>
        <dbReference type="EMBL" id="TWB93200.1"/>
    </source>
</evidence>
<feature type="chain" id="PRO_5021930038" description="HdeA/HdeB family protein" evidence="1">
    <location>
        <begin position="20"/>
        <end position="104"/>
    </location>
</feature>
<feature type="signal peptide" evidence="1">
    <location>
        <begin position="1"/>
        <end position="19"/>
    </location>
</feature>
<keyword evidence="1" id="KW-0732">Signal</keyword>
<evidence type="ECO:0000256" key="1">
    <source>
        <dbReference type="SAM" id="SignalP"/>
    </source>
</evidence>
<comment type="caution">
    <text evidence="2">The sequence shown here is derived from an EMBL/GenBank/DDBJ whole genome shotgun (WGS) entry which is preliminary data.</text>
</comment>
<organism evidence="2 3">
    <name type="scientific">Bradyrhizobium macuxiense</name>
    <dbReference type="NCBI Taxonomy" id="1755647"/>
    <lineage>
        <taxon>Bacteria</taxon>
        <taxon>Pseudomonadati</taxon>
        <taxon>Pseudomonadota</taxon>
        <taxon>Alphaproteobacteria</taxon>
        <taxon>Hyphomicrobiales</taxon>
        <taxon>Nitrobacteraceae</taxon>
        <taxon>Bradyrhizobium</taxon>
    </lineage>
</organism>
<proteinExistence type="predicted"/>
<dbReference type="Proteomes" id="UP000321304">
    <property type="component" value="Unassembled WGS sequence"/>
</dbReference>
<evidence type="ECO:0000313" key="3">
    <source>
        <dbReference type="Proteomes" id="UP000321304"/>
    </source>
</evidence>
<evidence type="ECO:0008006" key="4">
    <source>
        <dbReference type="Google" id="ProtNLM"/>
    </source>
</evidence>
<protein>
    <recommendedName>
        <fullName evidence="4">HdeA/HdeB family protein</fullName>
    </recommendedName>
</protein>